<dbReference type="eggNOG" id="ENOG5033612">
    <property type="taxonomic scope" value="Bacteria"/>
</dbReference>
<dbReference type="EMBL" id="CP000859">
    <property type="protein sequence ID" value="ABW67615.1"/>
    <property type="molecule type" value="Genomic_DNA"/>
</dbReference>
<dbReference type="SUPFAM" id="SSF47598">
    <property type="entry name" value="Ribbon-helix-helix"/>
    <property type="match status" value="1"/>
</dbReference>
<evidence type="ECO:0000313" key="2">
    <source>
        <dbReference type="EMBL" id="ABW67615.1"/>
    </source>
</evidence>
<sequence length="86" mass="10099">MNTVTIRGLDPDLLEKLKRTAAKQEKSLNQFTLDILRQSMGCSKGKKYSREYDDLDHLFGRWSADEFKKIQGAIDRARHIDEELWK</sequence>
<keyword evidence="3" id="KW-1185">Reference proteome</keyword>
<dbReference type="InterPro" id="IPR010985">
    <property type="entry name" value="Ribbon_hlx_hlx"/>
</dbReference>
<dbReference type="RefSeq" id="WP_012175230.1">
    <property type="nucleotide sequence ID" value="NC_009943.1"/>
</dbReference>
<accession>A9A0Z0</accession>
<dbReference type="AlphaFoldDB" id="A9A0Z0"/>
<evidence type="ECO:0000313" key="3">
    <source>
        <dbReference type="Proteomes" id="UP000008561"/>
    </source>
</evidence>
<feature type="domain" description="Antitoxin FitA-like ribbon-helix-helix" evidence="1">
    <location>
        <begin position="3"/>
        <end position="39"/>
    </location>
</feature>
<dbReference type="Proteomes" id="UP000008561">
    <property type="component" value="Chromosome"/>
</dbReference>
<reference evidence="2 3" key="1">
    <citation type="submission" date="2007-10" db="EMBL/GenBank/DDBJ databases">
        <title>Complete sequence of Desulfococcus oleovorans Hxd3.</title>
        <authorList>
            <consortium name="US DOE Joint Genome Institute"/>
            <person name="Copeland A."/>
            <person name="Lucas S."/>
            <person name="Lapidus A."/>
            <person name="Barry K."/>
            <person name="Glavina del Rio T."/>
            <person name="Dalin E."/>
            <person name="Tice H."/>
            <person name="Pitluck S."/>
            <person name="Kiss H."/>
            <person name="Brettin T."/>
            <person name="Bruce D."/>
            <person name="Detter J.C."/>
            <person name="Han C."/>
            <person name="Schmutz J."/>
            <person name="Larimer F."/>
            <person name="Land M."/>
            <person name="Hauser L."/>
            <person name="Kyrpides N."/>
            <person name="Kim E."/>
            <person name="Wawrik B."/>
            <person name="Richardson P."/>
        </authorList>
    </citation>
    <scope>NUCLEOTIDE SEQUENCE [LARGE SCALE GENOMIC DNA]</scope>
    <source>
        <strain evidence="3">DSM 6200 / JCM 39069 / Hxd3</strain>
    </source>
</reference>
<evidence type="ECO:0000259" key="1">
    <source>
        <dbReference type="Pfam" id="PF22513"/>
    </source>
</evidence>
<gene>
    <name evidence="2" type="ordered locus">Dole_1811</name>
</gene>
<dbReference type="GO" id="GO:0006355">
    <property type="term" value="P:regulation of DNA-templated transcription"/>
    <property type="evidence" value="ECO:0007669"/>
    <property type="project" value="InterPro"/>
</dbReference>
<dbReference type="STRING" id="96561.Dole_1811"/>
<dbReference type="InterPro" id="IPR053853">
    <property type="entry name" value="FitA-like_RHH"/>
</dbReference>
<organism evidence="2 3">
    <name type="scientific">Desulfosudis oleivorans (strain DSM 6200 / JCM 39069 / Hxd3)</name>
    <name type="common">Desulfococcus oleovorans</name>
    <dbReference type="NCBI Taxonomy" id="96561"/>
    <lineage>
        <taxon>Bacteria</taxon>
        <taxon>Pseudomonadati</taxon>
        <taxon>Thermodesulfobacteriota</taxon>
        <taxon>Desulfobacteria</taxon>
        <taxon>Desulfobacterales</taxon>
        <taxon>Desulfosudaceae</taxon>
        <taxon>Desulfosudis</taxon>
    </lineage>
</organism>
<name>A9A0Z0_DESOH</name>
<dbReference type="HOGENOM" id="CLU_181382_0_0_7"/>
<proteinExistence type="predicted"/>
<protein>
    <recommendedName>
        <fullName evidence="1">Antitoxin FitA-like ribbon-helix-helix domain-containing protein</fullName>
    </recommendedName>
</protein>
<dbReference type="Pfam" id="PF22513">
    <property type="entry name" value="FitA-like_RHH"/>
    <property type="match status" value="1"/>
</dbReference>
<dbReference type="OrthoDB" id="5420897at2"/>
<dbReference type="KEGG" id="dol:Dole_1811"/>